<evidence type="ECO:0000259" key="2">
    <source>
        <dbReference type="SMART" id="SM01046"/>
    </source>
</evidence>
<dbReference type="InterPro" id="IPR037000">
    <property type="entry name" value="Ski_DNA-bd_sf"/>
</dbReference>
<dbReference type="GO" id="GO:0005634">
    <property type="term" value="C:nucleus"/>
    <property type="evidence" value="ECO:0007669"/>
    <property type="project" value="TreeGrafter"/>
</dbReference>
<sequence length="324" mass="36333">MEDLMLPAFNPNLKRVLKDFQSAAVRSLSGPSNYAPAWMEGADLTEYRKALLLTGGAGGLKKEAAAVGENKLSEQTTSREREAFFTPPPLPIQQMPLFMPMDASKSEKSETILEGETISCFVVGGEKRLCLPQILNTVLREVELPQINGVCDELHIFCSRCNSDQLNILKMSGVLPWSAPSCGLITKTDSERLCNALLHRGSSLERSREPPSRNSFKVYHECFGKCKGIFGPELYTNPHAKCIACFDCNGIFSPQKFVCHSHKALENRTCHWGFDSANWRSYLLIAKDQEGKDRAQNVLDSMKAKFDFTSCYKRKEVGYLFTYF</sequence>
<dbReference type="Gene3D" id="3.10.260.20">
    <property type="entry name" value="Ski"/>
    <property type="match status" value="1"/>
</dbReference>
<dbReference type="GO" id="GO:0000978">
    <property type="term" value="F:RNA polymerase II cis-regulatory region sequence-specific DNA binding"/>
    <property type="evidence" value="ECO:0007669"/>
    <property type="project" value="TreeGrafter"/>
</dbReference>
<reference evidence="3" key="1">
    <citation type="journal article" date="2023" name="Mol. Biol. Evol.">
        <title>Third-Generation Sequencing Reveals the Adaptive Role of the Epigenome in Three Deep-Sea Polychaetes.</title>
        <authorList>
            <person name="Perez M."/>
            <person name="Aroh O."/>
            <person name="Sun Y."/>
            <person name="Lan Y."/>
            <person name="Juniper S.K."/>
            <person name="Young C.R."/>
            <person name="Angers B."/>
            <person name="Qian P.Y."/>
        </authorList>
    </citation>
    <scope>NUCLEOTIDE SEQUENCE</scope>
    <source>
        <strain evidence="3">R07B-5</strain>
    </source>
</reference>
<comment type="caution">
    <text evidence="3">The sequence shown here is derived from an EMBL/GenBank/DDBJ whole genome shotgun (WGS) entry which is preliminary data.</text>
</comment>
<evidence type="ECO:0000313" key="3">
    <source>
        <dbReference type="EMBL" id="KAK2183420.1"/>
    </source>
</evidence>
<evidence type="ECO:0000313" key="4">
    <source>
        <dbReference type="Proteomes" id="UP001209878"/>
    </source>
</evidence>
<accession>A0AAD9L6U4</accession>
<dbReference type="FunFam" id="3.10.260.20:FF:000002">
    <property type="entry name" value="SKI-like oncogene a"/>
    <property type="match status" value="1"/>
</dbReference>
<dbReference type="SUPFAM" id="SSF63763">
    <property type="entry name" value="SAND domain-like"/>
    <property type="match status" value="1"/>
</dbReference>
<dbReference type="InterPro" id="IPR014890">
    <property type="entry name" value="c-SKI_SMAD4-bd_dom"/>
</dbReference>
<organism evidence="3 4">
    <name type="scientific">Ridgeia piscesae</name>
    <name type="common">Tubeworm</name>
    <dbReference type="NCBI Taxonomy" id="27915"/>
    <lineage>
        <taxon>Eukaryota</taxon>
        <taxon>Metazoa</taxon>
        <taxon>Spiralia</taxon>
        <taxon>Lophotrochozoa</taxon>
        <taxon>Annelida</taxon>
        <taxon>Polychaeta</taxon>
        <taxon>Sedentaria</taxon>
        <taxon>Canalipalpata</taxon>
        <taxon>Sabellida</taxon>
        <taxon>Siboglinidae</taxon>
        <taxon>Ridgeia</taxon>
    </lineage>
</organism>
<dbReference type="GO" id="GO:0005667">
    <property type="term" value="C:transcription regulator complex"/>
    <property type="evidence" value="ECO:0007669"/>
    <property type="project" value="TreeGrafter"/>
</dbReference>
<keyword evidence="4" id="KW-1185">Reference proteome</keyword>
<dbReference type="Proteomes" id="UP001209878">
    <property type="component" value="Unassembled WGS sequence"/>
</dbReference>
<dbReference type="Pfam" id="PF02437">
    <property type="entry name" value="Ski_Sno_DHD"/>
    <property type="match status" value="1"/>
</dbReference>
<protein>
    <recommendedName>
        <fullName evidence="2">c-SKI SMAD4-binding domain-containing protein</fullName>
    </recommendedName>
</protein>
<feature type="domain" description="c-SKI SMAD4-binding" evidence="2">
    <location>
        <begin position="215"/>
        <end position="307"/>
    </location>
</feature>
<dbReference type="EMBL" id="JAODUO010000311">
    <property type="protein sequence ID" value="KAK2183420.1"/>
    <property type="molecule type" value="Genomic_DNA"/>
</dbReference>
<dbReference type="CDD" id="cd21079">
    <property type="entry name" value="DHD_Ski_Sno"/>
    <property type="match status" value="1"/>
</dbReference>
<name>A0AAD9L6U4_RIDPI</name>
<dbReference type="InterPro" id="IPR003380">
    <property type="entry name" value="SKI/SNO/DAC"/>
</dbReference>
<dbReference type="FunFam" id="3.10.390.10:FF:000002">
    <property type="entry name" value="Putative ski oncogene"/>
    <property type="match status" value="1"/>
</dbReference>
<dbReference type="InterPro" id="IPR010919">
    <property type="entry name" value="SAND-like_dom_sf"/>
</dbReference>
<proteinExistence type="inferred from homology"/>
<dbReference type="PANTHER" id="PTHR10005:SF25">
    <property type="entry name" value="SNO ONCOGENE, ISOFORM B"/>
    <property type="match status" value="1"/>
</dbReference>
<dbReference type="PANTHER" id="PTHR10005">
    <property type="entry name" value="SKI ONCOGENE-RELATED"/>
    <property type="match status" value="1"/>
</dbReference>
<gene>
    <name evidence="3" type="ORF">NP493_312g00031</name>
</gene>
<dbReference type="InterPro" id="IPR009061">
    <property type="entry name" value="DNA-bd_dom_put_sf"/>
</dbReference>
<dbReference type="SMART" id="SM01046">
    <property type="entry name" value="c-SKI_SMAD_bind"/>
    <property type="match status" value="1"/>
</dbReference>
<dbReference type="GO" id="GO:0030514">
    <property type="term" value="P:negative regulation of BMP signaling pathway"/>
    <property type="evidence" value="ECO:0007669"/>
    <property type="project" value="TreeGrafter"/>
</dbReference>
<comment type="similarity">
    <text evidence="1">Belongs to the SKI family.</text>
</comment>
<dbReference type="GO" id="GO:0005737">
    <property type="term" value="C:cytoplasm"/>
    <property type="evidence" value="ECO:0007669"/>
    <property type="project" value="TreeGrafter"/>
</dbReference>
<dbReference type="Gene3D" id="3.10.390.10">
    <property type="entry name" value="SAND domain-like"/>
    <property type="match status" value="1"/>
</dbReference>
<dbReference type="GO" id="GO:0046332">
    <property type="term" value="F:SMAD binding"/>
    <property type="evidence" value="ECO:0007669"/>
    <property type="project" value="InterPro"/>
</dbReference>
<dbReference type="Pfam" id="PF08782">
    <property type="entry name" value="c-SKI_SMAD_bind"/>
    <property type="match status" value="1"/>
</dbReference>
<dbReference type="InterPro" id="IPR023216">
    <property type="entry name" value="Tscrpt_reg_SKI_SnoN"/>
</dbReference>
<dbReference type="SUPFAM" id="SSF46955">
    <property type="entry name" value="Putative DNA-binding domain"/>
    <property type="match status" value="1"/>
</dbReference>
<evidence type="ECO:0000256" key="1">
    <source>
        <dbReference type="ARBA" id="ARBA00009513"/>
    </source>
</evidence>
<dbReference type="GO" id="GO:0000981">
    <property type="term" value="F:DNA-binding transcription factor activity, RNA polymerase II-specific"/>
    <property type="evidence" value="ECO:0007669"/>
    <property type="project" value="TreeGrafter"/>
</dbReference>
<dbReference type="AlphaFoldDB" id="A0AAD9L6U4"/>